<evidence type="ECO:0000313" key="9">
    <source>
        <dbReference type="Proteomes" id="UP001165586"/>
    </source>
</evidence>
<reference evidence="8" key="1">
    <citation type="submission" date="2022-08" db="EMBL/GenBank/DDBJ databases">
        <authorList>
            <person name="Deng Y."/>
            <person name="Han X.-F."/>
            <person name="Zhang Y.-Q."/>
        </authorList>
    </citation>
    <scope>NUCLEOTIDE SEQUENCE</scope>
    <source>
        <strain evidence="8">CPCC 203386</strain>
    </source>
</reference>
<evidence type="ECO:0000313" key="8">
    <source>
        <dbReference type="EMBL" id="MCS5732999.1"/>
    </source>
</evidence>
<dbReference type="EMBL" id="JANLCJ010000001">
    <property type="protein sequence ID" value="MCS5732999.1"/>
    <property type="molecule type" value="Genomic_DNA"/>
</dbReference>
<dbReference type="InterPro" id="IPR036409">
    <property type="entry name" value="Aldolase_II/adducin_N_sf"/>
</dbReference>
<feature type="domain" description="Class II aldolase/adducin N-terminal" evidence="7">
    <location>
        <begin position="29"/>
        <end position="212"/>
    </location>
</feature>
<comment type="cofactor">
    <cofactor evidence="2">
        <name>Zn(2+)</name>
        <dbReference type="ChEBI" id="CHEBI:29105"/>
    </cofactor>
</comment>
<comment type="caution">
    <text evidence="8">The sequence shown here is derived from an EMBL/GenBank/DDBJ whole genome shotgun (WGS) entry which is preliminary data.</text>
</comment>
<dbReference type="NCBIfam" id="NF005123">
    <property type="entry name" value="PRK06557.1"/>
    <property type="match status" value="1"/>
</dbReference>
<accession>A0ABT2GYF5</accession>
<dbReference type="EC" id="5.1.3.4" evidence="4"/>
<organism evidence="8 9">
    <name type="scientific">Herbiconiux daphne</name>
    <dbReference type="NCBI Taxonomy" id="2970914"/>
    <lineage>
        <taxon>Bacteria</taxon>
        <taxon>Bacillati</taxon>
        <taxon>Actinomycetota</taxon>
        <taxon>Actinomycetes</taxon>
        <taxon>Micrococcales</taxon>
        <taxon>Microbacteriaceae</taxon>
        <taxon>Herbiconiux</taxon>
    </lineage>
</organism>
<dbReference type="Proteomes" id="UP001165586">
    <property type="component" value="Unassembled WGS sequence"/>
</dbReference>
<evidence type="ECO:0000259" key="7">
    <source>
        <dbReference type="SMART" id="SM01007"/>
    </source>
</evidence>
<comment type="similarity">
    <text evidence="3">Belongs to the aldolase class II family. AraD/FucA subfamily.</text>
</comment>
<keyword evidence="9" id="KW-1185">Reference proteome</keyword>
<proteinExistence type="inferred from homology"/>
<dbReference type="RefSeq" id="WP_259537985.1">
    <property type="nucleotide sequence ID" value="NZ_JANLCJ010000001.1"/>
</dbReference>
<keyword evidence="5" id="KW-0479">Metal-binding</keyword>
<dbReference type="Pfam" id="PF00596">
    <property type="entry name" value="Aldolase_II"/>
    <property type="match status" value="1"/>
</dbReference>
<dbReference type="InterPro" id="IPR001303">
    <property type="entry name" value="Aldolase_II/adducin_N"/>
</dbReference>
<dbReference type="Gene3D" id="3.40.225.10">
    <property type="entry name" value="Class II aldolase/adducin N-terminal domain"/>
    <property type="match status" value="1"/>
</dbReference>
<dbReference type="PANTHER" id="PTHR22789">
    <property type="entry name" value="FUCULOSE PHOSPHATE ALDOLASE"/>
    <property type="match status" value="1"/>
</dbReference>
<comment type="catalytic activity">
    <reaction evidence="1">
        <text>L-ribulose 5-phosphate = D-xylulose 5-phosphate</text>
        <dbReference type="Rhea" id="RHEA:22368"/>
        <dbReference type="ChEBI" id="CHEBI:57737"/>
        <dbReference type="ChEBI" id="CHEBI:58226"/>
        <dbReference type="EC" id="5.1.3.4"/>
    </reaction>
</comment>
<evidence type="ECO:0000256" key="3">
    <source>
        <dbReference type="ARBA" id="ARBA00010037"/>
    </source>
</evidence>
<gene>
    <name evidence="8" type="ORF">N1032_04490</name>
</gene>
<protein>
    <recommendedName>
        <fullName evidence="4">L-ribulose-5-phosphate 4-epimerase</fullName>
        <ecNumber evidence="4">5.1.3.4</ecNumber>
    </recommendedName>
</protein>
<evidence type="ECO:0000256" key="5">
    <source>
        <dbReference type="ARBA" id="ARBA00022723"/>
    </source>
</evidence>
<name>A0ABT2GYF5_9MICO</name>
<keyword evidence="6" id="KW-0862">Zinc</keyword>
<dbReference type="SMART" id="SM01007">
    <property type="entry name" value="Aldolase_II"/>
    <property type="match status" value="1"/>
</dbReference>
<dbReference type="InterPro" id="IPR050197">
    <property type="entry name" value="Aldolase_class_II_sugar_metab"/>
</dbReference>
<evidence type="ECO:0000256" key="2">
    <source>
        <dbReference type="ARBA" id="ARBA00001947"/>
    </source>
</evidence>
<sequence>MSATTAPAASGAPFAPSPELAASIDAVRADVAKLHAQLTRYGLVVWTGGNISGRVPGADLFVIKPSGVDYDDLAAENMILCDLDGAVIPGTPGSDRSPSSDTAAHAYVYRNMPDVGGVVHTHSPYAVAWAARGESIPCVTTAMADEFGGEVPIGPFAIIGDDSIGRGIVETLKGHRSRAVLMKNHGPFTIGKNARDAVKAAVMVEDVARTVFLTRQLGEPQPIPAEAIDSLFNRYQNVYGQDPTGSLN</sequence>
<evidence type="ECO:0000256" key="4">
    <source>
        <dbReference type="ARBA" id="ARBA00013186"/>
    </source>
</evidence>
<evidence type="ECO:0000256" key="6">
    <source>
        <dbReference type="ARBA" id="ARBA00022833"/>
    </source>
</evidence>
<dbReference type="SUPFAM" id="SSF53639">
    <property type="entry name" value="AraD/HMP-PK domain-like"/>
    <property type="match status" value="1"/>
</dbReference>
<dbReference type="PANTHER" id="PTHR22789:SF8">
    <property type="entry name" value="L-RIBULOSE-5-PHOSPHATE 4-EPIMERASE SGBE"/>
    <property type="match status" value="1"/>
</dbReference>
<evidence type="ECO:0000256" key="1">
    <source>
        <dbReference type="ARBA" id="ARBA00001726"/>
    </source>
</evidence>